<dbReference type="Pfam" id="PF00551">
    <property type="entry name" value="Formyl_trans_N"/>
    <property type="match status" value="1"/>
</dbReference>
<proteinExistence type="inferred from homology"/>
<name>A0A1Q9YIL5_9FIRM</name>
<comment type="similarity">
    <text evidence="4 6">Belongs to the GART family.</text>
</comment>
<evidence type="ECO:0000313" key="9">
    <source>
        <dbReference type="Proteomes" id="UP000186758"/>
    </source>
</evidence>
<feature type="binding site" evidence="6">
    <location>
        <position position="63"/>
    </location>
    <ligand>
        <name>(6R)-10-formyltetrahydrofolate</name>
        <dbReference type="ChEBI" id="CHEBI:195366"/>
    </ligand>
</feature>
<dbReference type="InterPro" id="IPR004607">
    <property type="entry name" value="GART"/>
</dbReference>
<evidence type="ECO:0000313" key="8">
    <source>
        <dbReference type="EMBL" id="OLU44159.1"/>
    </source>
</evidence>
<evidence type="ECO:0000259" key="7">
    <source>
        <dbReference type="Pfam" id="PF00551"/>
    </source>
</evidence>
<evidence type="ECO:0000256" key="5">
    <source>
        <dbReference type="ARBA" id="ARBA00047664"/>
    </source>
</evidence>
<feature type="domain" description="Formyl transferase N-terminal" evidence="7">
    <location>
        <begin position="3"/>
        <end position="182"/>
    </location>
</feature>
<dbReference type="InterPro" id="IPR036477">
    <property type="entry name" value="Formyl_transf_N_sf"/>
</dbReference>
<evidence type="ECO:0000256" key="3">
    <source>
        <dbReference type="ARBA" id="ARBA00022755"/>
    </source>
</evidence>
<dbReference type="GO" id="GO:0004644">
    <property type="term" value="F:phosphoribosylglycinamide formyltransferase activity"/>
    <property type="evidence" value="ECO:0007669"/>
    <property type="project" value="UniProtKB-UniRule"/>
</dbReference>
<dbReference type="GO" id="GO:0005829">
    <property type="term" value="C:cytosol"/>
    <property type="evidence" value="ECO:0007669"/>
    <property type="project" value="TreeGrafter"/>
</dbReference>
<dbReference type="Proteomes" id="UP000186758">
    <property type="component" value="Unassembled WGS sequence"/>
</dbReference>
<dbReference type="InterPro" id="IPR002376">
    <property type="entry name" value="Formyl_transf_N"/>
</dbReference>
<feature type="binding site" evidence="6">
    <location>
        <position position="107"/>
    </location>
    <ligand>
        <name>(6R)-10-formyltetrahydrofolate</name>
        <dbReference type="ChEBI" id="CHEBI:195366"/>
    </ligand>
</feature>
<dbReference type="RefSeq" id="WP_075885823.1">
    <property type="nucleotide sequence ID" value="NZ_MPJZ01000078.1"/>
</dbReference>
<dbReference type="EMBL" id="MPJZ01000078">
    <property type="protein sequence ID" value="OLU44159.1"/>
    <property type="molecule type" value="Genomic_DNA"/>
</dbReference>
<feature type="site" description="Raises pKa of active site His" evidence="6">
    <location>
        <position position="145"/>
    </location>
</feature>
<dbReference type="NCBIfam" id="TIGR00639">
    <property type="entry name" value="PurN"/>
    <property type="match status" value="1"/>
</dbReference>
<dbReference type="InterPro" id="IPR001555">
    <property type="entry name" value="GART_AS"/>
</dbReference>
<comment type="pathway">
    <text evidence="1 6">Purine metabolism; IMP biosynthesis via de novo pathway; N(2)-formyl-N(1)-(5-phospho-D-ribosyl)glycinamide from N(1)-(5-phospho-D-ribosyl)glycinamide (10-formyl THF route): step 1/1.</text>
</comment>
<dbReference type="PANTHER" id="PTHR43369:SF2">
    <property type="entry name" value="PHOSPHORIBOSYLGLYCINAMIDE FORMYLTRANSFERASE"/>
    <property type="match status" value="1"/>
</dbReference>
<dbReference type="Gene3D" id="3.40.50.170">
    <property type="entry name" value="Formyl transferase, N-terminal domain"/>
    <property type="match status" value="1"/>
</dbReference>
<comment type="catalytic activity">
    <reaction evidence="5 6">
        <text>N(1)-(5-phospho-beta-D-ribosyl)glycinamide + (6R)-10-formyltetrahydrofolate = N(2)-formyl-N(1)-(5-phospho-beta-D-ribosyl)glycinamide + (6S)-5,6,7,8-tetrahydrofolate + H(+)</text>
        <dbReference type="Rhea" id="RHEA:15053"/>
        <dbReference type="ChEBI" id="CHEBI:15378"/>
        <dbReference type="ChEBI" id="CHEBI:57453"/>
        <dbReference type="ChEBI" id="CHEBI:143788"/>
        <dbReference type="ChEBI" id="CHEBI:147286"/>
        <dbReference type="ChEBI" id="CHEBI:195366"/>
        <dbReference type="EC" id="2.1.2.2"/>
    </reaction>
</comment>
<protein>
    <recommendedName>
        <fullName evidence="6">Phosphoribosylglycinamide formyltransferase</fullName>
        <ecNumber evidence="6">2.1.2.2</ecNumber>
    </recommendedName>
    <alternativeName>
        <fullName evidence="6">5'-phosphoribosylglycinamide transformylase</fullName>
    </alternativeName>
    <alternativeName>
        <fullName evidence="6">GAR transformylase</fullName>
        <shortName evidence="6">GART</shortName>
    </alternativeName>
</protein>
<dbReference type="PANTHER" id="PTHR43369">
    <property type="entry name" value="PHOSPHORIBOSYLGLYCINAMIDE FORMYLTRANSFERASE"/>
    <property type="match status" value="1"/>
</dbReference>
<dbReference type="UniPathway" id="UPA00074">
    <property type="reaction ID" value="UER00126"/>
</dbReference>
<dbReference type="PROSITE" id="PS00373">
    <property type="entry name" value="GART"/>
    <property type="match status" value="1"/>
</dbReference>
<keyword evidence="2 6" id="KW-0808">Transferase</keyword>
<feature type="active site" description="Proton donor" evidence="6">
    <location>
        <position position="109"/>
    </location>
</feature>
<evidence type="ECO:0000256" key="4">
    <source>
        <dbReference type="ARBA" id="ARBA00038440"/>
    </source>
</evidence>
<dbReference type="HAMAP" id="MF_01930">
    <property type="entry name" value="PurN"/>
    <property type="match status" value="1"/>
</dbReference>
<feature type="binding site" evidence="6">
    <location>
        <begin position="13"/>
        <end position="15"/>
    </location>
    <ligand>
        <name>N(1)-(5-phospho-beta-D-ribosyl)glycinamide</name>
        <dbReference type="ChEBI" id="CHEBI:143788"/>
    </ligand>
</feature>
<sequence>MTKRAAVFVSGSGTNLEALLKRQEAGDLEAQIVTVVSDRPDAFGLTRARDHGIPSHYVQAKGRDKKDYESEVLDILRRAKVELIILAGYMRFVGPTLLAAYPNAIINIHPAYLPEFPGAHGILDAWNAGVKETGVTVHYVDEGVDTGPVILQERVPVPESGGLEALEAAVHAKEYDLFWRAVNQAVHDQD</sequence>
<keyword evidence="3 6" id="KW-0658">Purine biosynthesis</keyword>
<evidence type="ECO:0000256" key="1">
    <source>
        <dbReference type="ARBA" id="ARBA00005054"/>
    </source>
</evidence>
<evidence type="ECO:0000256" key="2">
    <source>
        <dbReference type="ARBA" id="ARBA00022679"/>
    </source>
</evidence>
<comment type="caution">
    <text evidence="8">The sequence shown here is derived from an EMBL/GenBank/DDBJ whole genome shotgun (WGS) entry which is preliminary data.</text>
</comment>
<dbReference type="AlphaFoldDB" id="A0A1Q9YIL5"/>
<gene>
    <name evidence="6" type="primary">purN</name>
    <name evidence="8" type="ORF">BO223_09365</name>
</gene>
<dbReference type="CDD" id="cd08645">
    <property type="entry name" value="FMT_core_GART"/>
    <property type="match status" value="1"/>
</dbReference>
<accession>A0A1Q9YIL5</accession>
<evidence type="ECO:0000256" key="6">
    <source>
        <dbReference type="HAMAP-Rule" id="MF_01930"/>
    </source>
</evidence>
<organism evidence="8 9">
    <name type="scientific">Faecalibaculum rodentium</name>
    <dbReference type="NCBI Taxonomy" id="1702221"/>
    <lineage>
        <taxon>Bacteria</taxon>
        <taxon>Bacillati</taxon>
        <taxon>Bacillota</taxon>
        <taxon>Erysipelotrichia</taxon>
        <taxon>Erysipelotrichales</taxon>
        <taxon>Erysipelotrichaceae</taxon>
        <taxon>Faecalibaculum</taxon>
    </lineage>
</organism>
<comment type="function">
    <text evidence="6">Catalyzes the transfer of a formyl group from 10-formyltetrahydrofolate to 5-phospho-ribosyl-glycinamide (GAR), producing 5-phospho-ribosyl-N-formylglycinamide (FGAR) and tetrahydrofolate.</text>
</comment>
<comment type="caution">
    <text evidence="6">Lacks conserved residue(s) required for the propagation of feature annotation.</text>
</comment>
<dbReference type="EC" id="2.1.2.2" evidence="6"/>
<dbReference type="SUPFAM" id="SSF53328">
    <property type="entry name" value="Formyltransferase"/>
    <property type="match status" value="1"/>
</dbReference>
<dbReference type="GO" id="GO:0006189">
    <property type="term" value="P:'de novo' IMP biosynthetic process"/>
    <property type="evidence" value="ECO:0007669"/>
    <property type="project" value="UniProtKB-UniRule"/>
</dbReference>
<reference evidence="8 9" key="1">
    <citation type="submission" date="2016-11" db="EMBL/GenBank/DDBJ databases">
        <title>Description of two novel members of the family Erysipelotrichaceae: Ileibacterium lipovorans gen. nov., sp. nov. and Dubosiella newyorkensis, gen. nov., sp. nov.</title>
        <authorList>
            <person name="Cox L.M."/>
            <person name="Sohn J."/>
            <person name="Tyrrell K.L."/>
            <person name="Citron D.M."/>
            <person name="Lawson P.A."/>
            <person name="Patel N.B."/>
            <person name="Iizumi T."/>
            <person name="Perez-Perez G.I."/>
            <person name="Goldstein E.J."/>
            <person name="Blaser M.J."/>
        </authorList>
    </citation>
    <scope>NUCLEOTIDE SEQUENCE [LARGE SCALE GENOMIC DNA]</scope>
    <source>
        <strain evidence="8 9">NYU-BL-K8</strain>
    </source>
</reference>